<dbReference type="EMBL" id="BORT01000051">
    <property type="protein sequence ID" value="GIO51371.1"/>
    <property type="molecule type" value="Genomic_DNA"/>
</dbReference>
<evidence type="ECO:0000259" key="1">
    <source>
        <dbReference type="Pfam" id="PF01408"/>
    </source>
</evidence>
<protein>
    <recommendedName>
        <fullName evidence="5">Gfo/Idh/MocA family oxidoreductase</fullName>
    </recommendedName>
</protein>
<evidence type="ECO:0000313" key="4">
    <source>
        <dbReference type="Proteomes" id="UP000682811"/>
    </source>
</evidence>
<comment type="caution">
    <text evidence="3">The sequence shown here is derived from an EMBL/GenBank/DDBJ whole genome shotgun (WGS) entry which is preliminary data.</text>
</comment>
<evidence type="ECO:0000259" key="2">
    <source>
        <dbReference type="Pfam" id="PF22725"/>
    </source>
</evidence>
<organism evidence="3 4">
    <name type="scientific">Paenibacillus azoreducens</name>
    <dbReference type="NCBI Taxonomy" id="116718"/>
    <lineage>
        <taxon>Bacteria</taxon>
        <taxon>Bacillati</taxon>
        <taxon>Bacillota</taxon>
        <taxon>Bacilli</taxon>
        <taxon>Bacillales</taxon>
        <taxon>Paenibacillaceae</taxon>
        <taxon>Paenibacillus</taxon>
    </lineage>
</organism>
<dbReference type="AlphaFoldDB" id="A0A920CRS4"/>
<dbReference type="InterPro" id="IPR052515">
    <property type="entry name" value="Gfo/Idh/MocA_Oxidoreductase"/>
</dbReference>
<dbReference type="Pfam" id="PF01408">
    <property type="entry name" value="GFO_IDH_MocA"/>
    <property type="match status" value="1"/>
</dbReference>
<dbReference type="Gene3D" id="3.30.360.10">
    <property type="entry name" value="Dihydrodipicolinate Reductase, domain 2"/>
    <property type="match status" value="1"/>
</dbReference>
<feature type="domain" description="Gfo/Idh/MocA-like oxidoreductase N-terminal" evidence="1">
    <location>
        <begin position="4"/>
        <end position="100"/>
    </location>
</feature>
<gene>
    <name evidence="3" type="ORF">J34TS1_61360</name>
</gene>
<dbReference type="Pfam" id="PF22725">
    <property type="entry name" value="GFO_IDH_MocA_C3"/>
    <property type="match status" value="1"/>
</dbReference>
<name>A0A920CRS4_9BACL</name>
<dbReference type="PANTHER" id="PTHR43249">
    <property type="entry name" value="UDP-N-ACETYL-2-AMINO-2-DEOXY-D-GLUCURONATE OXIDASE"/>
    <property type="match status" value="1"/>
</dbReference>
<dbReference type="InterPro" id="IPR036291">
    <property type="entry name" value="NAD(P)-bd_dom_sf"/>
</dbReference>
<dbReference type="SUPFAM" id="SSF55347">
    <property type="entry name" value="Glyceraldehyde-3-phosphate dehydrogenase-like, C-terminal domain"/>
    <property type="match status" value="1"/>
</dbReference>
<accession>A0A920CRS4</accession>
<dbReference type="GO" id="GO:0000166">
    <property type="term" value="F:nucleotide binding"/>
    <property type="evidence" value="ECO:0007669"/>
    <property type="project" value="InterPro"/>
</dbReference>
<evidence type="ECO:0008006" key="5">
    <source>
        <dbReference type="Google" id="ProtNLM"/>
    </source>
</evidence>
<proteinExistence type="predicted"/>
<dbReference type="RefSeq" id="WP_212981372.1">
    <property type="nucleotide sequence ID" value="NZ_AP025343.1"/>
</dbReference>
<dbReference type="InterPro" id="IPR000683">
    <property type="entry name" value="Gfo/Idh/MocA-like_OxRdtase_N"/>
</dbReference>
<dbReference type="SUPFAM" id="SSF51735">
    <property type="entry name" value="NAD(P)-binding Rossmann-fold domains"/>
    <property type="match status" value="1"/>
</dbReference>
<sequence>MMLQIGIIGTGWFSKVHAGNLAGAEGVKVKAFLGTSAEKAERIALPYGAAGYGDLITMLDKERLDAVYICVPPMSHGPIEEELIRRRIPFLVEKPLGLDTELPSVLMKQIGDARLLTSVGYHFRYQSSIGKLKDLLQQQRTGMMLGRWMDSMPGVSWWRRQNGSGGQFIEQTTHLVDLLRYLAGEVEEVYALYGNRIKHEQVEDMEVADVGTVTLKLASGLVANISNTCALAGGTDLTDIGLTFYTDQGVLDWDMKRVRFARPDEQTEYREQANPYVKETEAFLHALRTGDRSRIKSDYADAFRTQAVTCAALKSAVSGQPVRISNVTEC</sequence>
<dbReference type="Proteomes" id="UP000682811">
    <property type="component" value="Unassembled WGS sequence"/>
</dbReference>
<keyword evidence="4" id="KW-1185">Reference proteome</keyword>
<feature type="domain" description="GFO/IDH/MocA-like oxidoreductase" evidence="2">
    <location>
        <begin position="147"/>
        <end position="250"/>
    </location>
</feature>
<dbReference type="Gene3D" id="3.40.50.720">
    <property type="entry name" value="NAD(P)-binding Rossmann-like Domain"/>
    <property type="match status" value="1"/>
</dbReference>
<reference evidence="3 4" key="1">
    <citation type="submission" date="2021-03" db="EMBL/GenBank/DDBJ databases">
        <title>Antimicrobial resistance genes in bacteria isolated from Japanese honey, and their potential for conferring macrolide and lincosamide resistance in the American foulbrood pathogen Paenibacillus larvae.</title>
        <authorList>
            <person name="Okamoto M."/>
            <person name="Kumagai M."/>
            <person name="Kanamori H."/>
            <person name="Takamatsu D."/>
        </authorList>
    </citation>
    <scope>NUCLEOTIDE SEQUENCE [LARGE SCALE GENOMIC DNA]</scope>
    <source>
        <strain evidence="3 4">J34TS1</strain>
    </source>
</reference>
<dbReference type="InterPro" id="IPR055170">
    <property type="entry name" value="GFO_IDH_MocA-like_dom"/>
</dbReference>
<dbReference type="PANTHER" id="PTHR43249:SF1">
    <property type="entry name" value="D-GLUCOSIDE 3-DEHYDROGENASE"/>
    <property type="match status" value="1"/>
</dbReference>
<evidence type="ECO:0000313" key="3">
    <source>
        <dbReference type="EMBL" id="GIO51371.1"/>
    </source>
</evidence>